<proteinExistence type="predicted"/>
<sequence length="127" mass="13369">MLMPIPPSPAAIALAFTTPSHPLRASASPTLTGAPSPPSTSVPLRRPEVAVAPRISSPHPVGGVVNDAVALGDGAERVLEELDLREVHGDVGDVGEDKVFRTDELLGRAARHGMVLLQHEERVFDGF</sequence>
<evidence type="ECO:0000313" key="2">
    <source>
        <dbReference type="EMBL" id="KAF5366965.1"/>
    </source>
</evidence>
<evidence type="ECO:0000313" key="4">
    <source>
        <dbReference type="Proteomes" id="UP000565441"/>
    </source>
</evidence>
<organism evidence="2 4">
    <name type="scientific">Tricholomella constricta</name>
    <dbReference type="NCBI Taxonomy" id="117010"/>
    <lineage>
        <taxon>Eukaryota</taxon>
        <taxon>Fungi</taxon>
        <taxon>Dikarya</taxon>
        <taxon>Basidiomycota</taxon>
        <taxon>Agaricomycotina</taxon>
        <taxon>Agaricomycetes</taxon>
        <taxon>Agaricomycetidae</taxon>
        <taxon>Agaricales</taxon>
        <taxon>Tricholomatineae</taxon>
        <taxon>Lyophyllaceae</taxon>
        <taxon>Tricholomella</taxon>
    </lineage>
</organism>
<comment type="caution">
    <text evidence="2">The sequence shown here is derived from an EMBL/GenBank/DDBJ whole genome shotgun (WGS) entry which is preliminary data.</text>
</comment>
<dbReference type="EMBL" id="JAACJP010000071">
    <property type="protein sequence ID" value="KAF5366965.1"/>
    <property type="molecule type" value="Genomic_DNA"/>
</dbReference>
<gene>
    <name evidence="3" type="ORF">D9615_005850</name>
    <name evidence="2" type="ORF">D9615_010609</name>
</gene>
<dbReference type="EMBL" id="JAACJP010000015">
    <property type="protein sequence ID" value="KAF5379730.1"/>
    <property type="molecule type" value="Genomic_DNA"/>
</dbReference>
<keyword evidence="4" id="KW-1185">Reference proteome</keyword>
<feature type="region of interest" description="Disordered" evidence="1">
    <location>
        <begin position="22"/>
        <end position="44"/>
    </location>
</feature>
<evidence type="ECO:0000256" key="1">
    <source>
        <dbReference type="SAM" id="MobiDB-lite"/>
    </source>
</evidence>
<evidence type="ECO:0000313" key="3">
    <source>
        <dbReference type="EMBL" id="KAF5379730.1"/>
    </source>
</evidence>
<reference evidence="2 4" key="1">
    <citation type="journal article" date="2020" name="ISME J.">
        <title>Uncovering the hidden diversity of litter-decomposition mechanisms in mushroom-forming fungi.</title>
        <authorList>
            <person name="Floudas D."/>
            <person name="Bentzer J."/>
            <person name="Ahren D."/>
            <person name="Johansson T."/>
            <person name="Persson P."/>
            <person name="Tunlid A."/>
        </authorList>
    </citation>
    <scope>NUCLEOTIDE SEQUENCE [LARGE SCALE GENOMIC DNA]</scope>
    <source>
        <strain evidence="2 4">CBS 661.87</strain>
    </source>
</reference>
<name>A0A8H5LR69_9AGAR</name>
<dbReference type="Proteomes" id="UP000565441">
    <property type="component" value="Unassembled WGS sequence"/>
</dbReference>
<accession>A0A8H5LR69</accession>
<protein>
    <submittedName>
        <fullName evidence="2">Uncharacterized protein</fullName>
    </submittedName>
</protein>
<dbReference type="AlphaFoldDB" id="A0A8H5LR69"/>